<dbReference type="Gene3D" id="3.40.50.10140">
    <property type="entry name" value="Toll/interleukin-1 receptor homology (TIR) domain"/>
    <property type="match status" value="2"/>
</dbReference>
<keyword evidence="5" id="KW-1185">Reference proteome</keyword>
<sequence>MEDHYMLGSSEETLRNQGLSEVQIPGTFTSHFKAALGRKKIETYKDDKLGMGDKIGLALLQEIQKSKVRKQQESYADAFAQFEERFEDNMDKVLMWRNALKEAANMSGFDNSKRTGQDGG</sequence>
<protein>
    <recommendedName>
        <fullName evidence="6">TIR domain-containing protein</fullName>
    </recommendedName>
</protein>
<gene>
    <name evidence="2" type="ORF">CURHAP_LOCUS50350</name>
    <name evidence="3" type="ORF">ORAREDHAP_LOCUS49662</name>
</gene>
<dbReference type="EMBL" id="CAEKKB010000008">
    <property type="protein sequence ID" value="CAB4320721.1"/>
    <property type="molecule type" value="Genomic_DNA"/>
</dbReference>
<evidence type="ECO:0000313" key="4">
    <source>
        <dbReference type="Proteomes" id="UP000507222"/>
    </source>
</evidence>
<evidence type="ECO:0000313" key="2">
    <source>
        <dbReference type="EMBL" id="CAB4290381.1"/>
    </source>
</evidence>
<proteinExistence type="predicted"/>
<evidence type="ECO:0000313" key="5">
    <source>
        <dbReference type="Proteomes" id="UP000507245"/>
    </source>
</evidence>
<evidence type="ECO:0008006" key="6">
    <source>
        <dbReference type="Google" id="ProtNLM"/>
    </source>
</evidence>
<dbReference type="AlphaFoldDB" id="A0A6J5Y5N2"/>
<dbReference type="EMBL" id="CAEKDK010000008">
    <property type="protein sequence ID" value="CAB4290381.1"/>
    <property type="molecule type" value="Genomic_DNA"/>
</dbReference>
<dbReference type="Proteomes" id="UP000507245">
    <property type="component" value="Unassembled WGS sequence"/>
</dbReference>
<evidence type="ECO:0000313" key="3">
    <source>
        <dbReference type="EMBL" id="CAB4320721.1"/>
    </source>
</evidence>
<dbReference type="PANTHER" id="PTHR32009:SF159">
    <property type="entry name" value="TIR DOMAIN-CONTAINING PROTEIN"/>
    <property type="match status" value="1"/>
</dbReference>
<keyword evidence="1" id="KW-0520">NAD</keyword>
<accession>A0A6J5Y5N2</accession>
<reference evidence="5" key="1">
    <citation type="journal article" date="2020" name="Genome Biol.">
        <title>Gamete binning: chromosome-level and haplotype-resolved genome assembly enabled by high-throughput single-cell sequencing of gamete genomes.</title>
        <authorList>
            <person name="Campoy J.A."/>
            <person name="Sun H."/>
            <person name="Goel M."/>
            <person name="Jiao W.-B."/>
            <person name="Folz-Donahue K."/>
            <person name="Wang N."/>
            <person name="Rubio M."/>
            <person name="Liu C."/>
            <person name="Kukat C."/>
            <person name="Ruiz D."/>
            <person name="Huettel B."/>
            <person name="Schneeberger K."/>
        </authorList>
    </citation>
    <scope>NUCLEOTIDE SEQUENCE [LARGE SCALE GENOMIC DNA]</scope>
    <source>
        <strain evidence="5">cv. Rojo Pasion</strain>
    </source>
</reference>
<dbReference type="Proteomes" id="UP000507222">
    <property type="component" value="Unassembled WGS sequence"/>
</dbReference>
<evidence type="ECO:0000256" key="1">
    <source>
        <dbReference type="ARBA" id="ARBA00023027"/>
    </source>
</evidence>
<name>A0A6J5Y5N2_PRUAR</name>
<dbReference type="PANTHER" id="PTHR32009">
    <property type="entry name" value="TMV RESISTANCE PROTEIN N-LIKE"/>
    <property type="match status" value="1"/>
</dbReference>
<reference evidence="3 4" key="2">
    <citation type="submission" date="2020-05" db="EMBL/GenBank/DDBJ databases">
        <authorList>
            <person name="Campoy J."/>
            <person name="Schneeberger K."/>
            <person name="Spophaly S."/>
        </authorList>
    </citation>
    <scope>NUCLEOTIDE SEQUENCE [LARGE SCALE GENOMIC DNA]</scope>
    <source>
        <strain evidence="3">PruArmRojPasFocal</strain>
    </source>
</reference>
<dbReference type="OrthoDB" id="1905256at2759"/>
<dbReference type="InterPro" id="IPR035897">
    <property type="entry name" value="Toll_tir_struct_dom_sf"/>
</dbReference>
<organism evidence="3 5">
    <name type="scientific">Prunus armeniaca</name>
    <name type="common">Apricot</name>
    <name type="synonym">Armeniaca vulgaris</name>
    <dbReference type="NCBI Taxonomy" id="36596"/>
    <lineage>
        <taxon>Eukaryota</taxon>
        <taxon>Viridiplantae</taxon>
        <taxon>Streptophyta</taxon>
        <taxon>Embryophyta</taxon>
        <taxon>Tracheophyta</taxon>
        <taxon>Spermatophyta</taxon>
        <taxon>Magnoliopsida</taxon>
        <taxon>eudicotyledons</taxon>
        <taxon>Gunneridae</taxon>
        <taxon>Pentapetalae</taxon>
        <taxon>rosids</taxon>
        <taxon>fabids</taxon>
        <taxon>Rosales</taxon>
        <taxon>Rosaceae</taxon>
        <taxon>Amygdaloideae</taxon>
        <taxon>Amygdaleae</taxon>
        <taxon>Prunus</taxon>
    </lineage>
</organism>